<dbReference type="Proteomes" id="UP000092498">
    <property type="component" value="Chromosome"/>
</dbReference>
<dbReference type="KEGG" id="cbot:ATE48_06905"/>
<dbReference type="PROSITE" id="PS51257">
    <property type="entry name" value="PROKAR_LIPOPROTEIN"/>
    <property type="match status" value="1"/>
</dbReference>
<dbReference type="EMBL" id="CP013244">
    <property type="protein sequence ID" value="ANP45668.1"/>
    <property type="molecule type" value="Genomic_DNA"/>
</dbReference>
<feature type="chain" id="PRO_5008518773" description="Lipoprotein" evidence="1">
    <location>
        <begin position="19"/>
        <end position="183"/>
    </location>
</feature>
<name>A0A1B1AGI5_9PROT</name>
<dbReference type="RefSeq" id="WP_066769368.1">
    <property type="nucleotide sequence ID" value="NZ_CP013244.1"/>
</dbReference>
<keyword evidence="1" id="KW-0732">Signal</keyword>
<evidence type="ECO:0000313" key="2">
    <source>
        <dbReference type="EMBL" id="ANP45668.1"/>
    </source>
</evidence>
<dbReference type="OrthoDB" id="7679318at2"/>
<protein>
    <recommendedName>
        <fullName evidence="4">Lipoprotein</fullName>
    </recommendedName>
</protein>
<reference evidence="2 3" key="1">
    <citation type="submission" date="2015-11" db="EMBL/GenBank/DDBJ databases">
        <title>Whole-Genome Sequence of Candidatus Oderbacter manganicum from the National Park Lower Oder Valley, Germany.</title>
        <authorList>
            <person name="Braun B."/>
            <person name="Liere K."/>
            <person name="Szewzyk U."/>
        </authorList>
    </citation>
    <scope>NUCLEOTIDE SEQUENCE [LARGE SCALE GENOMIC DNA]</scope>
    <source>
        <strain evidence="2 3">OTSz_A_272</strain>
    </source>
</reference>
<sequence length="183" mass="19222">MKALLLAAMAVISISACAPQGDDEHADLGQACTAAATTSWQGLEIEASTRGPDCARAAVTLVFRAANSGEIARMETHRAMDVAPLAAINDAAGMQAALSAWIDQTNPEFATSANLPDWQSNAETPMRGDFAFVPSEGTSREAYDVLRARSAPLFCYVRGLESINCLALVDGELDSIGVQTFPG</sequence>
<dbReference type="AlphaFoldDB" id="A0A1B1AGI5"/>
<evidence type="ECO:0000313" key="3">
    <source>
        <dbReference type="Proteomes" id="UP000092498"/>
    </source>
</evidence>
<dbReference type="InParanoid" id="A0A1B1AGI5"/>
<feature type="signal peptide" evidence="1">
    <location>
        <begin position="1"/>
        <end position="18"/>
    </location>
</feature>
<gene>
    <name evidence="2" type="ORF">ATE48_06905</name>
</gene>
<organism evidence="2 3">
    <name type="scientific">Candidatus Viadribacter manganicus</name>
    <dbReference type="NCBI Taxonomy" id="1759059"/>
    <lineage>
        <taxon>Bacteria</taxon>
        <taxon>Pseudomonadati</taxon>
        <taxon>Pseudomonadota</taxon>
        <taxon>Alphaproteobacteria</taxon>
        <taxon>Hyphomonadales</taxon>
        <taxon>Hyphomonadaceae</taxon>
        <taxon>Candidatus Viadribacter</taxon>
    </lineage>
</organism>
<evidence type="ECO:0000256" key="1">
    <source>
        <dbReference type="SAM" id="SignalP"/>
    </source>
</evidence>
<keyword evidence="3" id="KW-1185">Reference proteome</keyword>
<evidence type="ECO:0008006" key="4">
    <source>
        <dbReference type="Google" id="ProtNLM"/>
    </source>
</evidence>
<proteinExistence type="predicted"/>
<accession>A0A1B1AGI5</accession>